<reference evidence="3 4" key="1">
    <citation type="journal article" date="2016" name="Mol. Biol. Evol.">
        <title>Comparative Genomics of Early-Diverging Mushroom-Forming Fungi Provides Insights into the Origins of Lignocellulose Decay Capabilities.</title>
        <authorList>
            <person name="Nagy L.G."/>
            <person name="Riley R."/>
            <person name="Tritt A."/>
            <person name="Adam C."/>
            <person name="Daum C."/>
            <person name="Floudas D."/>
            <person name="Sun H."/>
            <person name="Yadav J.S."/>
            <person name="Pangilinan J."/>
            <person name="Larsson K.H."/>
            <person name="Matsuura K."/>
            <person name="Barry K."/>
            <person name="Labutti K."/>
            <person name="Kuo R."/>
            <person name="Ohm R.A."/>
            <person name="Bhattacharya S.S."/>
            <person name="Shirouzu T."/>
            <person name="Yoshinaga Y."/>
            <person name="Martin F.M."/>
            <person name="Grigoriev I.V."/>
            <person name="Hibbett D.S."/>
        </authorList>
    </citation>
    <scope>NUCLEOTIDE SEQUENCE [LARGE SCALE GENOMIC DNA]</scope>
    <source>
        <strain evidence="3 4">CBS 109695</strain>
    </source>
</reference>
<name>A0A166QKH5_9AGAM</name>
<dbReference type="STRING" id="436010.A0A166QKH5"/>
<organism evidence="3 4">
    <name type="scientific">Athelia psychrophila</name>
    <dbReference type="NCBI Taxonomy" id="1759441"/>
    <lineage>
        <taxon>Eukaryota</taxon>
        <taxon>Fungi</taxon>
        <taxon>Dikarya</taxon>
        <taxon>Basidiomycota</taxon>
        <taxon>Agaricomycotina</taxon>
        <taxon>Agaricomycetes</taxon>
        <taxon>Agaricomycetidae</taxon>
        <taxon>Atheliales</taxon>
        <taxon>Atheliaceae</taxon>
        <taxon>Athelia</taxon>
    </lineage>
</organism>
<dbReference type="AlphaFoldDB" id="A0A166QKH5"/>
<evidence type="ECO:0000256" key="2">
    <source>
        <dbReference type="SAM" id="Phobius"/>
    </source>
</evidence>
<sequence length="131" mass="15330">MALHTLSPFLRPILGPLVGCFINQKVDARREGCIPYMCLSSWRCCRRDIHPRPPQMDSRPPARVHSRREVRRPARRERHRRNEHSAALRTERMTYDRIALLNAWNALLPMISYLAFQAFQFIIAKHGLSAD</sequence>
<accession>A0A166QKH5</accession>
<dbReference type="EMBL" id="KV417510">
    <property type="protein sequence ID" value="KZP27255.1"/>
    <property type="molecule type" value="Genomic_DNA"/>
</dbReference>
<feature type="region of interest" description="Disordered" evidence="1">
    <location>
        <begin position="53"/>
        <end position="85"/>
    </location>
</feature>
<evidence type="ECO:0000313" key="3">
    <source>
        <dbReference type="EMBL" id="KZP27255.1"/>
    </source>
</evidence>
<protein>
    <submittedName>
        <fullName evidence="3">Uncharacterized protein</fullName>
    </submittedName>
</protein>
<feature type="transmembrane region" description="Helical" evidence="2">
    <location>
        <begin position="99"/>
        <end position="123"/>
    </location>
</feature>
<keyword evidence="4" id="KW-1185">Reference proteome</keyword>
<evidence type="ECO:0000313" key="4">
    <source>
        <dbReference type="Proteomes" id="UP000076532"/>
    </source>
</evidence>
<keyword evidence="2" id="KW-0812">Transmembrane</keyword>
<proteinExistence type="predicted"/>
<keyword evidence="2" id="KW-1133">Transmembrane helix</keyword>
<keyword evidence="2" id="KW-0472">Membrane</keyword>
<feature type="compositionally biased region" description="Basic residues" evidence="1">
    <location>
        <begin position="62"/>
        <end position="82"/>
    </location>
</feature>
<evidence type="ECO:0000256" key="1">
    <source>
        <dbReference type="SAM" id="MobiDB-lite"/>
    </source>
</evidence>
<gene>
    <name evidence="3" type="ORF">FIBSPDRAFT_322653</name>
</gene>
<dbReference type="Proteomes" id="UP000076532">
    <property type="component" value="Unassembled WGS sequence"/>
</dbReference>